<dbReference type="SUPFAM" id="SSF51905">
    <property type="entry name" value="FAD/NAD(P)-binding domain"/>
    <property type="match status" value="1"/>
</dbReference>
<evidence type="ECO:0000313" key="8">
    <source>
        <dbReference type="Proteomes" id="UP001175228"/>
    </source>
</evidence>
<evidence type="ECO:0000256" key="5">
    <source>
        <dbReference type="ARBA" id="ARBA00023033"/>
    </source>
</evidence>
<dbReference type="PRINTS" id="PR00420">
    <property type="entry name" value="RNGMNOXGNASE"/>
</dbReference>
<accession>A0AA39QIX5</accession>
<protein>
    <recommendedName>
        <fullName evidence="6">FAD-binding domain-containing protein</fullName>
    </recommendedName>
</protein>
<gene>
    <name evidence="7" type="ORF">EDD18DRAFT_1099104</name>
</gene>
<comment type="caution">
    <text evidence="7">The sequence shown here is derived from an EMBL/GenBank/DDBJ whole genome shotgun (WGS) entry which is preliminary data.</text>
</comment>
<dbReference type="GO" id="GO:0071949">
    <property type="term" value="F:FAD binding"/>
    <property type="evidence" value="ECO:0007669"/>
    <property type="project" value="InterPro"/>
</dbReference>
<comment type="similarity">
    <text evidence="1">Belongs to the paxM FAD-dependent monooxygenase family.</text>
</comment>
<sequence>MFRTFLCPASARVTYSLRIIIRSHFGNSHMSCVSPSYHALRTYLPSNISIKVYESYPTPKAATYLVGGGIESFPNGLRALDASSPASVVYLRAHGNACQLGSVQDRIRLPKVSAHESLLLGIPDGVVEWGRKVVEVRETADAAQVIFEDGAIETCDLVIGADGAKSVCRQALFAKRRTSFSTSAGGFAPFATLTPALPSSVKADQAVMTLSHSGSFTCALSLPASPSVNEQQVMFWSTYASNASPPHDQPPEDIRAVLMQRHAHRSFLHGTELNLNGAAGIILVGDTARPATPDSEQGAPMALKDAQALGVLFCHYLKSLHPDVLLNVAKAYEELRILRIEKINNSGKRYLIGNRPV</sequence>
<evidence type="ECO:0000256" key="2">
    <source>
        <dbReference type="ARBA" id="ARBA00022630"/>
    </source>
</evidence>
<reference evidence="7" key="1">
    <citation type="submission" date="2023-06" db="EMBL/GenBank/DDBJ databases">
        <authorList>
            <consortium name="Lawrence Berkeley National Laboratory"/>
            <person name="Ahrendt S."/>
            <person name="Sahu N."/>
            <person name="Indic B."/>
            <person name="Wong-Bajracharya J."/>
            <person name="Merenyi Z."/>
            <person name="Ke H.-M."/>
            <person name="Monk M."/>
            <person name="Kocsube S."/>
            <person name="Drula E."/>
            <person name="Lipzen A."/>
            <person name="Balint B."/>
            <person name="Henrissat B."/>
            <person name="Andreopoulos B."/>
            <person name="Martin F.M."/>
            <person name="Harder C.B."/>
            <person name="Rigling D."/>
            <person name="Ford K.L."/>
            <person name="Foster G.D."/>
            <person name="Pangilinan J."/>
            <person name="Papanicolaou A."/>
            <person name="Barry K."/>
            <person name="LaButti K."/>
            <person name="Viragh M."/>
            <person name="Koriabine M."/>
            <person name="Yan M."/>
            <person name="Riley R."/>
            <person name="Champramary S."/>
            <person name="Plett K.L."/>
            <person name="Tsai I.J."/>
            <person name="Slot J."/>
            <person name="Sipos G."/>
            <person name="Plett J."/>
            <person name="Nagy L.G."/>
            <person name="Grigoriev I.V."/>
        </authorList>
    </citation>
    <scope>NUCLEOTIDE SEQUENCE</scope>
    <source>
        <strain evidence="7">HWK02</strain>
    </source>
</reference>
<evidence type="ECO:0000259" key="6">
    <source>
        <dbReference type="Pfam" id="PF01494"/>
    </source>
</evidence>
<keyword evidence="4" id="KW-0560">Oxidoreductase</keyword>
<dbReference type="PANTHER" id="PTHR13789">
    <property type="entry name" value="MONOOXYGENASE"/>
    <property type="match status" value="1"/>
</dbReference>
<evidence type="ECO:0000256" key="4">
    <source>
        <dbReference type="ARBA" id="ARBA00023002"/>
    </source>
</evidence>
<dbReference type="InterPro" id="IPR050493">
    <property type="entry name" value="FAD-dep_Monooxygenase_BioMet"/>
</dbReference>
<proteinExistence type="inferred from homology"/>
<keyword evidence="3" id="KW-0274">FAD</keyword>
<dbReference type="InterPro" id="IPR002938">
    <property type="entry name" value="FAD-bd"/>
</dbReference>
<evidence type="ECO:0000313" key="7">
    <source>
        <dbReference type="EMBL" id="KAK0503782.1"/>
    </source>
</evidence>
<name>A0AA39QIX5_9AGAR</name>
<evidence type="ECO:0000256" key="3">
    <source>
        <dbReference type="ARBA" id="ARBA00022827"/>
    </source>
</evidence>
<keyword evidence="8" id="KW-1185">Reference proteome</keyword>
<dbReference type="AlphaFoldDB" id="A0AA39QIX5"/>
<dbReference type="Pfam" id="PF01494">
    <property type="entry name" value="FAD_binding_3"/>
    <property type="match status" value="1"/>
</dbReference>
<organism evidence="7 8">
    <name type="scientific">Armillaria luteobubalina</name>
    <dbReference type="NCBI Taxonomy" id="153913"/>
    <lineage>
        <taxon>Eukaryota</taxon>
        <taxon>Fungi</taxon>
        <taxon>Dikarya</taxon>
        <taxon>Basidiomycota</taxon>
        <taxon>Agaricomycotina</taxon>
        <taxon>Agaricomycetes</taxon>
        <taxon>Agaricomycetidae</taxon>
        <taxon>Agaricales</taxon>
        <taxon>Marasmiineae</taxon>
        <taxon>Physalacriaceae</taxon>
        <taxon>Armillaria</taxon>
    </lineage>
</organism>
<keyword evidence="5" id="KW-0503">Monooxygenase</keyword>
<evidence type="ECO:0000256" key="1">
    <source>
        <dbReference type="ARBA" id="ARBA00007992"/>
    </source>
</evidence>
<dbReference type="Gene3D" id="3.50.50.60">
    <property type="entry name" value="FAD/NAD(P)-binding domain"/>
    <property type="match status" value="1"/>
</dbReference>
<keyword evidence="2" id="KW-0285">Flavoprotein</keyword>
<dbReference type="GO" id="GO:0004497">
    <property type="term" value="F:monooxygenase activity"/>
    <property type="evidence" value="ECO:0007669"/>
    <property type="project" value="UniProtKB-KW"/>
</dbReference>
<dbReference type="Proteomes" id="UP001175228">
    <property type="component" value="Unassembled WGS sequence"/>
</dbReference>
<dbReference type="InterPro" id="IPR036188">
    <property type="entry name" value="FAD/NAD-bd_sf"/>
</dbReference>
<feature type="domain" description="FAD-binding" evidence="6">
    <location>
        <begin position="139"/>
        <end position="326"/>
    </location>
</feature>
<dbReference type="PANTHER" id="PTHR13789:SF309">
    <property type="entry name" value="PUTATIVE (AFU_ORTHOLOGUE AFUA_6G14510)-RELATED"/>
    <property type="match status" value="1"/>
</dbReference>
<dbReference type="EMBL" id="JAUEPU010000003">
    <property type="protein sequence ID" value="KAK0503782.1"/>
    <property type="molecule type" value="Genomic_DNA"/>
</dbReference>